<dbReference type="GeneID" id="40746318"/>
<dbReference type="Proteomes" id="UP000030706">
    <property type="component" value="Unassembled WGS sequence"/>
</dbReference>
<accession>A0A074X8H8</accession>
<gene>
    <name evidence="2" type="ORF">M438DRAFT_337617</name>
</gene>
<proteinExistence type="predicted"/>
<keyword evidence="3" id="KW-1185">Reference proteome</keyword>
<dbReference type="AlphaFoldDB" id="A0A074X8H8"/>
<dbReference type="EMBL" id="KL584990">
    <property type="protein sequence ID" value="KEQ81638.1"/>
    <property type="molecule type" value="Genomic_DNA"/>
</dbReference>
<feature type="region of interest" description="Disordered" evidence="1">
    <location>
        <begin position="633"/>
        <end position="685"/>
    </location>
</feature>
<sequence>MDDFSTTHHVPGAFPETRIALPQKRERTTALPQIFVAPSSSLKPLDAPARSHMQDIEPPSSQGPVQFGESNDDIPLPIYPVAPRLEDCPTTQILDSSLKATPYFDGKLSITRSDVDAVSDELFDQLAVNALNVQDHHNPQNNTSQDCASCSSLKTQNTMLKQLVEEVQAERDEALSSVGSLQRWLYQARRDAGLDVHGQDLDMAAKIPTTHQFTDFQCDAAPNKKIRTLEAKVTDLTEQLHNAGKLLQHNKMKDELMASFETAFTAPSARDAMPPAIPPPYDLSDTAATLFALSERHLWSCANEVRSVQNEVLNRLAGLPPSDIDARIGELQSAIYNEAQARAQVEEMAKSAERMAAAGAEQAPFDEGGYKMMRSQIERYKYEKICNIVTGLQSIEEHIEEQITIHDQGLNTILAVNVPTPLEKSFSRLYMSAGLLKGYLYELHHLRRNFSMVRSSSGYETIGARLEVLREKLREEADCRRQAWALFTTTEALSPVPTWFDYEEPIFNYAVIAEHSHEYQTTVTVEESEDDQMGLLTAFSDTVSDGPDELVTYYTPQHFHDYRTAVAVGKPEGSQMGLSTAFSDTSSDDFDELVTYYTPQASDAEEPVEQLNAASIFHSKEKKDSALDIKVLPSSPNTPAVAPPAPTTALTRVTLPRTPSPKGPIKWNHKFRPVPKSDPDRPITP</sequence>
<dbReference type="RefSeq" id="XP_029757825.1">
    <property type="nucleotide sequence ID" value="XM_029904012.1"/>
</dbReference>
<name>A0A074X8H8_AURPU</name>
<feature type="region of interest" description="Disordered" evidence="1">
    <location>
        <begin position="42"/>
        <end position="68"/>
    </location>
</feature>
<reference evidence="2 3" key="1">
    <citation type="journal article" date="2014" name="BMC Genomics">
        <title>Genome sequencing of four Aureobasidium pullulans varieties: biotechnological potential, stress tolerance, and description of new species.</title>
        <authorList>
            <person name="Gostin Ar C."/>
            <person name="Ohm R.A."/>
            <person name="Kogej T."/>
            <person name="Sonjak S."/>
            <person name="Turk M."/>
            <person name="Zajc J."/>
            <person name="Zalar P."/>
            <person name="Grube M."/>
            <person name="Sun H."/>
            <person name="Han J."/>
            <person name="Sharma A."/>
            <person name="Chiniquy J."/>
            <person name="Ngan C.Y."/>
            <person name="Lipzen A."/>
            <person name="Barry K."/>
            <person name="Grigoriev I.V."/>
            <person name="Gunde-Cimerman N."/>
        </authorList>
    </citation>
    <scope>NUCLEOTIDE SEQUENCE [LARGE SCALE GENOMIC DNA]</scope>
    <source>
        <strain evidence="2 3">EXF-150</strain>
    </source>
</reference>
<dbReference type="HOGENOM" id="CLU_401676_0_0_1"/>
<feature type="compositionally biased region" description="Low complexity" evidence="1">
    <location>
        <begin position="647"/>
        <end position="657"/>
    </location>
</feature>
<organism evidence="2 3">
    <name type="scientific">Aureobasidium pullulans EXF-150</name>
    <dbReference type="NCBI Taxonomy" id="1043002"/>
    <lineage>
        <taxon>Eukaryota</taxon>
        <taxon>Fungi</taxon>
        <taxon>Dikarya</taxon>
        <taxon>Ascomycota</taxon>
        <taxon>Pezizomycotina</taxon>
        <taxon>Dothideomycetes</taxon>
        <taxon>Dothideomycetidae</taxon>
        <taxon>Dothideales</taxon>
        <taxon>Saccotheciaceae</taxon>
        <taxon>Aureobasidium</taxon>
    </lineage>
</organism>
<evidence type="ECO:0000313" key="2">
    <source>
        <dbReference type="EMBL" id="KEQ81638.1"/>
    </source>
</evidence>
<evidence type="ECO:0000256" key="1">
    <source>
        <dbReference type="SAM" id="MobiDB-lite"/>
    </source>
</evidence>
<protein>
    <submittedName>
        <fullName evidence="2">Uncharacterized protein</fullName>
    </submittedName>
</protein>
<evidence type="ECO:0000313" key="3">
    <source>
        <dbReference type="Proteomes" id="UP000030706"/>
    </source>
</evidence>
<feature type="compositionally biased region" description="Basic and acidic residues" evidence="1">
    <location>
        <begin position="675"/>
        <end position="685"/>
    </location>
</feature>